<protein>
    <submittedName>
        <fullName evidence="1">Uncharacterized protein</fullName>
    </submittedName>
</protein>
<accession>A0AAD9JKY5</accession>
<dbReference type="EMBL" id="JAODUO010002157">
    <property type="protein sequence ID" value="KAK2154641.1"/>
    <property type="molecule type" value="Genomic_DNA"/>
</dbReference>
<proteinExistence type="predicted"/>
<keyword evidence="2" id="KW-1185">Reference proteome</keyword>
<evidence type="ECO:0000313" key="2">
    <source>
        <dbReference type="Proteomes" id="UP001209878"/>
    </source>
</evidence>
<dbReference type="AlphaFoldDB" id="A0AAD9JKY5"/>
<sequence>MCHLKKHVRIHTGQGINHTNVMSVVHSSHEIVI</sequence>
<name>A0AAD9JKY5_RIDPI</name>
<organism evidence="1 2">
    <name type="scientific">Ridgeia piscesae</name>
    <name type="common">Tubeworm</name>
    <dbReference type="NCBI Taxonomy" id="27915"/>
    <lineage>
        <taxon>Eukaryota</taxon>
        <taxon>Metazoa</taxon>
        <taxon>Spiralia</taxon>
        <taxon>Lophotrochozoa</taxon>
        <taxon>Annelida</taxon>
        <taxon>Polychaeta</taxon>
        <taxon>Sedentaria</taxon>
        <taxon>Canalipalpata</taxon>
        <taxon>Sabellida</taxon>
        <taxon>Siboglinidae</taxon>
        <taxon>Ridgeia</taxon>
    </lineage>
</organism>
<dbReference type="Proteomes" id="UP001209878">
    <property type="component" value="Unassembled WGS sequence"/>
</dbReference>
<evidence type="ECO:0000313" key="1">
    <source>
        <dbReference type="EMBL" id="KAK2154641.1"/>
    </source>
</evidence>
<reference evidence="1" key="1">
    <citation type="journal article" date="2023" name="Mol. Biol. Evol.">
        <title>Third-Generation Sequencing Reveals the Adaptive Role of the Epigenome in Three Deep-Sea Polychaetes.</title>
        <authorList>
            <person name="Perez M."/>
            <person name="Aroh O."/>
            <person name="Sun Y."/>
            <person name="Lan Y."/>
            <person name="Juniper S.K."/>
            <person name="Young C.R."/>
            <person name="Angers B."/>
            <person name="Qian P.Y."/>
        </authorList>
    </citation>
    <scope>NUCLEOTIDE SEQUENCE</scope>
    <source>
        <strain evidence="1">R07B-5</strain>
    </source>
</reference>
<comment type="caution">
    <text evidence="1">The sequence shown here is derived from an EMBL/GenBank/DDBJ whole genome shotgun (WGS) entry which is preliminary data.</text>
</comment>
<gene>
    <name evidence="1" type="ORF">NP493_2157g00001</name>
</gene>